<feature type="disulfide bond" evidence="8">
    <location>
        <begin position="184"/>
        <end position="202"/>
    </location>
</feature>
<dbReference type="InterPro" id="IPR034043">
    <property type="entry name" value="TNFRSF11B_N_teleost"/>
</dbReference>
<dbReference type="Gene3D" id="2.10.50.10">
    <property type="entry name" value="Tumor Necrosis Factor Receptor, subunit A, domain 2"/>
    <property type="match status" value="3"/>
</dbReference>
<comment type="caution">
    <text evidence="11">The sequence shown here is derived from an EMBL/GenBank/DDBJ whole genome shotgun (WGS) entry which is preliminary data.</text>
</comment>
<comment type="subcellular location">
    <subcellularLocation>
        <location evidence="1">Secreted</location>
    </subcellularLocation>
</comment>
<feature type="repeat" description="TNFR-Cys" evidence="8">
    <location>
        <begin position="82"/>
        <end position="123"/>
    </location>
</feature>
<evidence type="ECO:0000256" key="3">
    <source>
        <dbReference type="ARBA" id="ARBA00022703"/>
    </source>
</evidence>
<dbReference type="InterPro" id="IPR052459">
    <property type="entry name" value="TNFRSF_decoy_receptor"/>
</dbReference>
<organism evidence="11 12">
    <name type="scientific">Larimichthys crocea</name>
    <name type="common">Large yellow croaker</name>
    <name type="synonym">Pseudosciaena crocea</name>
    <dbReference type="NCBI Taxonomy" id="215358"/>
    <lineage>
        <taxon>Eukaryota</taxon>
        <taxon>Metazoa</taxon>
        <taxon>Chordata</taxon>
        <taxon>Craniata</taxon>
        <taxon>Vertebrata</taxon>
        <taxon>Euteleostomi</taxon>
        <taxon>Actinopterygii</taxon>
        <taxon>Neopterygii</taxon>
        <taxon>Teleostei</taxon>
        <taxon>Neoteleostei</taxon>
        <taxon>Acanthomorphata</taxon>
        <taxon>Eupercaria</taxon>
        <taxon>Sciaenidae</taxon>
        <taxon>Larimichthys</taxon>
    </lineage>
</organism>
<comment type="caution">
    <text evidence="8">Lacks conserved residue(s) required for the propagation of feature annotation.</text>
</comment>
<keyword evidence="6 8" id="KW-1015">Disulfide bond</keyword>
<dbReference type="SUPFAM" id="SSF57586">
    <property type="entry name" value="TNF receptor-like"/>
    <property type="match status" value="2"/>
</dbReference>
<evidence type="ECO:0000256" key="8">
    <source>
        <dbReference type="PROSITE-ProRule" id="PRU00206"/>
    </source>
</evidence>
<accession>A0A6G0IAY9</accession>
<evidence type="ECO:0000256" key="1">
    <source>
        <dbReference type="ARBA" id="ARBA00004613"/>
    </source>
</evidence>
<gene>
    <name evidence="11" type="ORF">D5F01_LYC12448</name>
</gene>
<dbReference type="Proteomes" id="UP000424527">
    <property type="component" value="Unassembled WGS sequence"/>
</dbReference>
<reference evidence="11 12" key="1">
    <citation type="submission" date="2019-07" db="EMBL/GenBank/DDBJ databases">
        <title>Chromosome genome assembly for large yellow croaker.</title>
        <authorList>
            <person name="Xiao S."/>
        </authorList>
    </citation>
    <scope>NUCLEOTIDE SEQUENCE [LARGE SCALE GENOMIC DNA]</scope>
    <source>
        <strain evidence="11">JMULYC20181020</strain>
        <tissue evidence="11">Muscle</tissue>
    </source>
</reference>
<dbReference type="PANTHER" id="PTHR23097">
    <property type="entry name" value="TUMOR NECROSIS FACTOR RECEPTOR SUPERFAMILY MEMBER"/>
    <property type="match status" value="1"/>
</dbReference>
<dbReference type="InterPro" id="IPR048522">
    <property type="entry name" value="Death_3_fish"/>
</dbReference>
<keyword evidence="12" id="KW-1185">Reference proteome</keyword>
<evidence type="ECO:0000259" key="10">
    <source>
        <dbReference type="PROSITE" id="PS50050"/>
    </source>
</evidence>
<feature type="disulfide bond" evidence="8">
    <location>
        <begin position="163"/>
        <end position="178"/>
    </location>
</feature>
<evidence type="ECO:0000313" key="12">
    <source>
        <dbReference type="Proteomes" id="UP000424527"/>
    </source>
</evidence>
<dbReference type="PANTHER" id="PTHR23097:SF90">
    <property type="entry name" value="TUMOR NECROSIS FACTOR RECEPTOR SUPERFAMILY MEMBER 11B"/>
    <property type="match status" value="1"/>
</dbReference>
<evidence type="ECO:0000256" key="9">
    <source>
        <dbReference type="SAM" id="SignalP"/>
    </source>
</evidence>
<evidence type="ECO:0000256" key="4">
    <source>
        <dbReference type="ARBA" id="ARBA00022729"/>
    </source>
</evidence>
<dbReference type="GO" id="GO:0005576">
    <property type="term" value="C:extracellular region"/>
    <property type="evidence" value="ECO:0007669"/>
    <property type="project" value="UniProtKB-SubCell"/>
</dbReference>
<protein>
    <submittedName>
        <fullName evidence="11">Tumor necrosis factor receptor superfamily member 6B Decoy receptor 3</fullName>
    </submittedName>
</protein>
<feature type="signal peptide" evidence="9">
    <location>
        <begin position="1"/>
        <end position="39"/>
    </location>
</feature>
<name>A0A6G0IAY9_LARCR</name>
<dbReference type="Pfam" id="PF21733">
    <property type="entry name" value="Death_3"/>
    <property type="match status" value="1"/>
</dbReference>
<dbReference type="PROSITE" id="PS50050">
    <property type="entry name" value="TNFR_NGFR_2"/>
    <property type="match status" value="2"/>
</dbReference>
<feature type="disulfide bond" evidence="8">
    <location>
        <begin position="83"/>
        <end position="98"/>
    </location>
</feature>
<dbReference type="GO" id="GO:0006915">
    <property type="term" value="P:apoptotic process"/>
    <property type="evidence" value="ECO:0007669"/>
    <property type="project" value="UniProtKB-KW"/>
</dbReference>
<proteinExistence type="predicted"/>
<sequence length="365" mass="41315">MKLMDCQTLINRIDNMQIISMPLFLVLFLLSGVLCGTSAVESVPKYEHIDPSTGEILTCDKCPPGTHMAAHCTATTPTKCAPCKADHYTELWNYLPRCLYCNNFCFDNQEVEKECSAVNNRVCRCKEGFYKTYDFCMKHSECGTGQGVFTRGTSQMDTVCELCAEGYFSSSSSALDSCVRHQECASGELALLNGTSDQDTLCGTCQNIANGGATSRAFFSGFFGMHRMRVAKMKKFVSRYIRSGQDRRIRDTVLPKQRGPLLDQIKAWLNEASLEQLKKLPEMLRATQLTVMADKLEKRLGIASAPWLPHHRAGRGPGFHYWLERYYRQLYGRATAREEDVRERWSFHLHKAQGLLALNMILRSF</sequence>
<feature type="domain" description="TNFR-Cys" evidence="10">
    <location>
        <begin position="82"/>
        <end position="123"/>
    </location>
</feature>
<keyword evidence="5" id="KW-0677">Repeat</keyword>
<dbReference type="AlphaFoldDB" id="A0A6G0IAY9"/>
<keyword evidence="11" id="KW-0675">Receptor</keyword>
<keyword evidence="2" id="KW-0964">Secreted</keyword>
<feature type="repeat" description="TNFR-Cys" evidence="8">
    <location>
        <begin position="162"/>
        <end position="202"/>
    </location>
</feature>
<dbReference type="EMBL" id="REGW02000012">
    <property type="protein sequence ID" value="KAE8288574.1"/>
    <property type="molecule type" value="Genomic_DNA"/>
</dbReference>
<feature type="domain" description="TNFR-Cys" evidence="10">
    <location>
        <begin position="162"/>
        <end position="202"/>
    </location>
</feature>
<keyword evidence="3" id="KW-0053">Apoptosis</keyword>
<feature type="disulfide bond" evidence="8">
    <location>
        <begin position="105"/>
        <end position="123"/>
    </location>
</feature>
<evidence type="ECO:0000256" key="2">
    <source>
        <dbReference type="ARBA" id="ARBA00022525"/>
    </source>
</evidence>
<dbReference type="Pfam" id="PF00020">
    <property type="entry name" value="TNFR_c6"/>
    <property type="match status" value="3"/>
</dbReference>
<keyword evidence="4 9" id="KW-0732">Signal</keyword>
<feature type="chain" id="PRO_5026325761" evidence="9">
    <location>
        <begin position="40"/>
        <end position="365"/>
    </location>
</feature>
<evidence type="ECO:0000256" key="6">
    <source>
        <dbReference type="ARBA" id="ARBA00023157"/>
    </source>
</evidence>
<dbReference type="InterPro" id="IPR001368">
    <property type="entry name" value="TNFR/NGFR_Cys_rich_reg"/>
</dbReference>
<evidence type="ECO:0000313" key="11">
    <source>
        <dbReference type="EMBL" id="KAE8288574.1"/>
    </source>
</evidence>
<keyword evidence="7" id="KW-0325">Glycoprotein</keyword>
<dbReference type="CDD" id="cd13412">
    <property type="entry name" value="TNFRSF11B_teleost"/>
    <property type="match status" value="1"/>
</dbReference>
<evidence type="ECO:0000256" key="5">
    <source>
        <dbReference type="ARBA" id="ARBA00022737"/>
    </source>
</evidence>
<evidence type="ECO:0000256" key="7">
    <source>
        <dbReference type="ARBA" id="ARBA00023180"/>
    </source>
</evidence>
<dbReference type="SMART" id="SM00208">
    <property type="entry name" value="TNFR"/>
    <property type="match status" value="4"/>
</dbReference>